<dbReference type="GO" id="GO:0030288">
    <property type="term" value="C:outer membrane-bounded periplasmic space"/>
    <property type="evidence" value="ECO:0007669"/>
    <property type="project" value="UniProtKB-ARBA"/>
</dbReference>
<evidence type="ECO:0000259" key="7">
    <source>
        <dbReference type="Pfam" id="PF00496"/>
    </source>
</evidence>
<feature type="chain" id="PRO_5012882952" evidence="6">
    <location>
        <begin position="31"/>
        <end position="551"/>
    </location>
</feature>
<dbReference type="PANTHER" id="PTHR30290:SF10">
    <property type="entry name" value="PERIPLASMIC OLIGOPEPTIDE-BINDING PROTEIN-RELATED"/>
    <property type="match status" value="1"/>
</dbReference>
<dbReference type="PROSITE" id="PS51257">
    <property type="entry name" value="PROKAR_LIPOPROTEIN"/>
    <property type="match status" value="1"/>
</dbReference>
<dbReference type="Gene3D" id="3.10.105.10">
    <property type="entry name" value="Dipeptide-binding Protein, Domain 3"/>
    <property type="match status" value="1"/>
</dbReference>
<dbReference type="InterPro" id="IPR023765">
    <property type="entry name" value="SBP_5_CS"/>
</dbReference>
<dbReference type="FunFam" id="3.90.76.10:FF:000001">
    <property type="entry name" value="Oligopeptide ABC transporter substrate-binding protein"/>
    <property type="match status" value="1"/>
</dbReference>
<evidence type="ECO:0000313" key="9">
    <source>
        <dbReference type="Proteomes" id="UP000182835"/>
    </source>
</evidence>
<dbReference type="GO" id="GO:0015833">
    <property type="term" value="P:peptide transport"/>
    <property type="evidence" value="ECO:0007669"/>
    <property type="project" value="UniProtKB-KW"/>
</dbReference>
<evidence type="ECO:0000256" key="2">
    <source>
        <dbReference type="ARBA" id="ARBA00005695"/>
    </source>
</evidence>
<proteinExistence type="inferred from homology"/>
<dbReference type="InterPro" id="IPR030678">
    <property type="entry name" value="Peptide/Ni-bd"/>
</dbReference>
<dbReference type="AlphaFoldDB" id="A0A1L8R4C8"/>
<protein>
    <submittedName>
        <fullName evidence="8">Pheromone-binding protein</fullName>
    </submittedName>
</protein>
<evidence type="ECO:0000256" key="1">
    <source>
        <dbReference type="ARBA" id="ARBA00004193"/>
    </source>
</evidence>
<dbReference type="GO" id="GO:1904680">
    <property type="term" value="F:peptide transmembrane transporter activity"/>
    <property type="evidence" value="ECO:0007669"/>
    <property type="project" value="TreeGrafter"/>
</dbReference>
<dbReference type="EMBL" id="JXKG01000016">
    <property type="protein sequence ID" value="OJG14601.1"/>
    <property type="molecule type" value="Genomic_DNA"/>
</dbReference>
<organism evidence="8 9">
    <name type="scientific">Enterococcus canintestini</name>
    <dbReference type="NCBI Taxonomy" id="317010"/>
    <lineage>
        <taxon>Bacteria</taxon>
        <taxon>Bacillati</taxon>
        <taxon>Bacillota</taxon>
        <taxon>Bacilli</taxon>
        <taxon>Lactobacillales</taxon>
        <taxon>Enterococcaceae</taxon>
        <taxon>Enterococcus</taxon>
    </lineage>
</organism>
<dbReference type="InterPro" id="IPR039424">
    <property type="entry name" value="SBP_5"/>
</dbReference>
<dbReference type="PANTHER" id="PTHR30290">
    <property type="entry name" value="PERIPLASMIC BINDING COMPONENT OF ABC TRANSPORTER"/>
    <property type="match status" value="1"/>
</dbReference>
<dbReference type="CDD" id="cd08504">
    <property type="entry name" value="PBP2_OppA"/>
    <property type="match status" value="1"/>
</dbReference>
<gene>
    <name evidence="8" type="ORF">RU96_GL000788</name>
</gene>
<name>A0A1L8R4C8_9ENTE</name>
<dbReference type="Pfam" id="PF00496">
    <property type="entry name" value="SBP_bac_5"/>
    <property type="match status" value="1"/>
</dbReference>
<dbReference type="SUPFAM" id="SSF53850">
    <property type="entry name" value="Periplasmic binding protein-like II"/>
    <property type="match status" value="1"/>
</dbReference>
<keyword evidence="3" id="KW-0813">Transport</keyword>
<reference evidence="8 9" key="1">
    <citation type="submission" date="2014-12" db="EMBL/GenBank/DDBJ databases">
        <title>Draft genome sequences of 29 type strains of Enterococci.</title>
        <authorList>
            <person name="Zhong Z."/>
            <person name="Sun Z."/>
            <person name="Liu W."/>
            <person name="Zhang W."/>
            <person name="Zhang H."/>
        </authorList>
    </citation>
    <scope>NUCLEOTIDE SEQUENCE [LARGE SCALE GENOMIC DNA]</scope>
    <source>
        <strain evidence="8 9">DSM 21207</strain>
    </source>
</reference>
<comment type="similarity">
    <text evidence="2">Belongs to the bacterial solute-binding protein 5 family.</text>
</comment>
<dbReference type="Gene3D" id="3.40.190.10">
    <property type="entry name" value="Periplasmic binding protein-like II"/>
    <property type="match status" value="1"/>
</dbReference>
<dbReference type="Gene3D" id="3.90.76.10">
    <property type="entry name" value="Dipeptide-binding Protein, Domain 1"/>
    <property type="match status" value="1"/>
</dbReference>
<dbReference type="PIRSF" id="PIRSF002741">
    <property type="entry name" value="MppA"/>
    <property type="match status" value="1"/>
</dbReference>
<dbReference type="Proteomes" id="UP000182835">
    <property type="component" value="Unassembled WGS sequence"/>
</dbReference>
<feature type="domain" description="Solute-binding protein family 5" evidence="7">
    <location>
        <begin position="87"/>
        <end position="469"/>
    </location>
</feature>
<feature type="signal peptide" evidence="6">
    <location>
        <begin position="1"/>
        <end position="30"/>
    </location>
</feature>
<keyword evidence="5" id="KW-0653">Protein transport</keyword>
<dbReference type="STRING" id="317010.RU96_GL000788"/>
<dbReference type="GO" id="GO:0043190">
    <property type="term" value="C:ATP-binding cassette (ABC) transporter complex"/>
    <property type="evidence" value="ECO:0007669"/>
    <property type="project" value="InterPro"/>
</dbReference>
<evidence type="ECO:0000256" key="6">
    <source>
        <dbReference type="SAM" id="SignalP"/>
    </source>
</evidence>
<dbReference type="PROSITE" id="PS01040">
    <property type="entry name" value="SBP_BACTERIAL_5"/>
    <property type="match status" value="1"/>
</dbReference>
<evidence type="ECO:0000256" key="4">
    <source>
        <dbReference type="ARBA" id="ARBA00022729"/>
    </source>
</evidence>
<keyword evidence="4 6" id="KW-0732">Signal</keyword>
<dbReference type="InterPro" id="IPR000914">
    <property type="entry name" value="SBP_5_dom"/>
</dbReference>
<sequence length="551" mass="60906">MAKMKRKKGILVAVGILALALAGCTTGGTAKESGDVTGKNAIKQEISVSLPAPLSTLDTTQTTDKITFTVVQHLFEGLYRFDDDSQPIPGLAQKVAISSDGKTYTFTLRDDAKWSNGDKVVAADFLFAWKRLVNPETMGPNAYLLDNVVNSQAIREGKKSVDEIGLAALDEKTFEVRLKQAQPSFLSVVSIGWLAPQNEKFVTAKKDAYARTSEDLLYTGPFVLKDWKQTGDEWTLVKNDNYYGKDEVKLKTVHGSTIKEENTGIQLVDSGELDLQRISGQYVEQFKNDPRLVTKPDVANQFLDFNQKANPALADVHVRKAIALAINKTQLAKNVLNDGATPLNGLIPSGLYTNPDTKEDFRKYSGDYNLYDVKVAKSEWEKAKAVVGNGLKLKLLVTDDDNGEKVGEYLQSQLEETLPGLKIVINKQPKVNLNQSRTDGNYELSVSGWIAGSSELDSYFNLYKTGSSYNYGGYQNKTYTALVEKARTTDANHPDAFFNDYQAAEKILLAEDAAQVPLYQSASNYLINEKVDGIVFHAYGDYFNLRTAKVK</sequence>
<evidence type="ECO:0000313" key="8">
    <source>
        <dbReference type="EMBL" id="OJG14601.1"/>
    </source>
</evidence>
<evidence type="ECO:0000256" key="3">
    <source>
        <dbReference type="ARBA" id="ARBA00022448"/>
    </source>
</evidence>
<keyword evidence="5" id="KW-0571">Peptide transport</keyword>
<accession>A0A1L8R4C8</accession>
<evidence type="ECO:0000256" key="5">
    <source>
        <dbReference type="ARBA" id="ARBA00022856"/>
    </source>
</evidence>
<comment type="subcellular location">
    <subcellularLocation>
        <location evidence="1">Cell membrane</location>
        <topology evidence="1">Lipid-anchor</topology>
    </subcellularLocation>
</comment>
<dbReference type="FunFam" id="3.10.105.10:FF:000001">
    <property type="entry name" value="Oligopeptide ABC transporter, oligopeptide-binding protein"/>
    <property type="match status" value="1"/>
</dbReference>
<comment type="caution">
    <text evidence="8">The sequence shown here is derived from an EMBL/GenBank/DDBJ whole genome shotgun (WGS) entry which is preliminary data.</text>
</comment>